<keyword evidence="3" id="KW-1185">Reference proteome</keyword>
<feature type="compositionally biased region" description="Polar residues" evidence="1">
    <location>
        <begin position="85"/>
        <end position="113"/>
    </location>
</feature>
<dbReference type="HOGENOM" id="CLU_515862_0_0_1"/>
<dbReference type="OrthoDB" id="4067583at2759"/>
<protein>
    <submittedName>
        <fullName evidence="2">Uncharacterized protein</fullName>
    </submittedName>
</protein>
<accession>W6MME4</accession>
<feature type="region of interest" description="Disordered" evidence="1">
    <location>
        <begin position="253"/>
        <end position="284"/>
    </location>
</feature>
<feature type="region of interest" description="Disordered" evidence="1">
    <location>
        <begin position="1"/>
        <end position="119"/>
    </location>
</feature>
<dbReference type="STRING" id="1382522.W6MME4"/>
<gene>
    <name evidence="2" type="ORF">KUCA_T00003695001</name>
</gene>
<dbReference type="EMBL" id="HG793128">
    <property type="protein sequence ID" value="CDK27716.1"/>
    <property type="molecule type" value="Genomic_DNA"/>
</dbReference>
<dbReference type="Proteomes" id="UP000019384">
    <property type="component" value="Unassembled WGS sequence"/>
</dbReference>
<feature type="compositionally biased region" description="Basic residues" evidence="1">
    <location>
        <begin position="432"/>
        <end position="442"/>
    </location>
</feature>
<reference evidence="2" key="1">
    <citation type="submission" date="2013-12" db="EMBL/GenBank/DDBJ databases">
        <authorList>
            <person name="Genoscope - CEA"/>
        </authorList>
    </citation>
    <scope>NUCLEOTIDE SEQUENCE</scope>
    <source>
        <strain evidence="2">CBS 1993</strain>
    </source>
</reference>
<feature type="compositionally biased region" description="Polar residues" evidence="1">
    <location>
        <begin position="10"/>
        <end position="28"/>
    </location>
</feature>
<reference evidence="2" key="2">
    <citation type="submission" date="2014-02" db="EMBL/GenBank/DDBJ databases">
        <title>Complete DNA sequence of /Kuraishia capsulata/ illustrates novel genomic features among budding yeasts (/Saccharomycotina/).</title>
        <authorList>
            <person name="Morales L."/>
            <person name="Noel B."/>
            <person name="Porcel B."/>
            <person name="Marcet-Houben M."/>
            <person name="Hullo M-F."/>
            <person name="Sacerdot C."/>
            <person name="Tekaia F."/>
            <person name="Leh-Louis V."/>
            <person name="Despons L."/>
            <person name="Khanna V."/>
            <person name="Aury J-M."/>
            <person name="Barbe V."/>
            <person name="Couloux A."/>
            <person name="Labadie K."/>
            <person name="Pelletier E."/>
            <person name="Souciet J-L."/>
            <person name="Boekhout T."/>
            <person name="Gabaldon T."/>
            <person name="Wincker P."/>
            <person name="Dujon B."/>
        </authorList>
    </citation>
    <scope>NUCLEOTIDE SEQUENCE</scope>
    <source>
        <strain evidence="2">CBS 1993</strain>
    </source>
</reference>
<feature type="compositionally biased region" description="Polar residues" evidence="1">
    <location>
        <begin position="332"/>
        <end position="366"/>
    </location>
</feature>
<feature type="compositionally biased region" description="Low complexity" evidence="1">
    <location>
        <begin position="388"/>
        <end position="397"/>
    </location>
</feature>
<proteinExistence type="predicted"/>
<evidence type="ECO:0000313" key="2">
    <source>
        <dbReference type="EMBL" id="CDK27716.1"/>
    </source>
</evidence>
<dbReference type="RefSeq" id="XP_022459709.1">
    <property type="nucleotide sequence ID" value="XM_022602136.1"/>
</dbReference>
<sequence>MESHSRDSSDVSGGTSHYSVSRSSGHVQSHSKASSTKSAHDAFSFRSRSPVAAVEKEFQQVGSSLGAASSSSLRSGGRPVMATPEFNTPPRSADSDYSTPSQAESHTGSQSSDFAHFQKPRMNIVNAPPGTRASMMSHYSGVIQDADTDTIRYVVDPANAEKGTVVPSFVTTRKTSMAGVSDISIHSAETENTAQANPRLSMISSHTDRGYESPVVDTEPLMLETVQVETGEVPRPPDRTQLTNLEIAIPARSAKRPQSIASPVLGPEKTLSSSPVRPLPSIPVHQQEVSGDLLRRLSMISVDHDDKPKPTLSNLDTPTEPLSRHVLRSHSRQSSAYASNSWAPPQLQRPITDSASTFDNDNQSYHTAELAISETHDSPTTPKYGDQGSVSSGTSHGTSREPVTPKMSGDEYEDIDVTQTAGIAAEDPPSTKSKRTKRKKTRGSSSSRPNSFSYDTLARLLSATDGIVIGQEFAHLSLPNHEKFLLEQVVDSLGRLSAGMFINPSRYDQGCKRLQRVLDVLEGFEDNY</sequence>
<feature type="compositionally biased region" description="Low complexity" evidence="1">
    <location>
        <begin position="62"/>
        <end position="78"/>
    </location>
</feature>
<name>W6MME4_9ASCO</name>
<feature type="region of interest" description="Disordered" evidence="1">
    <location>
        <begin position="302"/>
        <end position="451"/>
    </location>
</feature>
<evidence type="ECO:0000313" key="3">
    <source>
        <dbReference type="Proteomes" id="UP000019384"/>
    </source>
</evidence>
<evidence type="ECO:0000256" key="1">
    <source>
        <dbReference type="SAM" id="MobiDB-lite"/>
    </source>
</evidence>
<organism evidence="2 3">
    <name type="scientific">Kuraishia capsulata CBS 1993</name>
    <dbReference type="NCBI Taxonomy" id="1382522"/>
    <lineage>
        <taxon>Eukaryota</taxon>
        <taxon>Fungi</taxon>
        <taxon>Dikarya</taxon>
        <taxon>Ascomycota</taxon>
        <taxon>Saccharomycotina</taxon>
        <taxon>Pichiomycetes</taxon>
        <taxon>Pichiales</taxon>
        <taxon>Pichiaceae</taxon>
        <taxon>Kuraishia</taxon>
    </lineage>
</organism>
<dbReference type="AlphaFoldDB" id="W6MME4"/>
<dbReference type="GeneID" id="34521097"/>